<comment type="caution">
    <text evidence="13">The sequence shown here is derived from an EMBL/GenBank/DDBJ whole genome shotgun (WGS) entry which is preliminary data.</text>
</comment>
<dbReference type="CDD" id="cd10549">
    <property type="entry name" value="MtMvhB_like"/>
    <property type="match status" value="1"/>
</dbReference>
<dbReference type="InterPro" id="IPR007202">
    <property type="entry name" value="4Fe-4S_dom"/>
</dbReference>
<proteinExistence type="inferred from homology"/>
<dbReference type="PROSITE" id="PS00198">
    <property type="entry name" value="4FE4S_FER_1"/>
    <property type="match status" value="1"/>
</dbReference>
<feature type="domain" description="4Fe-4S" evidence="12">
    <location>
        <begin position="34"/>
        <end position="93"/>
    </location>
</feature>
<dbReference type="InterPro" id="IPR017900">
    <property type="entry name" value="4Fe4S_Fe_S_CS"/>
</dbReference>
<keyword evidence="4" id="KW-0677">Repeat</keyword>
<dbReference type="PANTHER" id="PTHR43560:SF1">
    <property type="entry name" value="ION-TRANSLOCATING OXIDOREDUCTASE COMPLEX SUBUNIT B"/>
    <property type="match status" value="1"/>
</dbReference>
<gene>
    <name evidence="13" type="primary">rsxB_84</name>
    <name evidence="13" type="ORF">SDC9_105824</name>
</gene>
<dbReference type="PANTHER" id="PTHR43560">
    <property type="entry name" value="ION-TRANSLOCATING OXIDOREDUCTASE COMPLEX SUBUNIT B"/>
    <property type="match status" value="1"/>
</dbReference>
<feature type="domain" description="4Fe-4S ferredoxin-type" evidence="11">
    <location>
        <begin position="204"/>
        <end position="236"/>
    </location>
</feature>
<keyword evidence="8" id="KW-0411">Iron-sulfur</keyword>
<organism evidence="13">
    <name type="scientific">bioreactor metagenome</name>
    <dbReference type="NCBI Taxonomy" id="1076179"/>
    <lineage>
        <taxon>unclassified sequences</taxon>
        <taxon>metagenomes</taxon>
        <taxon>ecological metagenomes</taxon>
    </lineage>
</organism>
<evidence type="ECO:0000259" key="12">
    <source>
        <dbReference type="PROSITE" id="PS51656"/>
    </source>
</evidence>
<dbReference type="PROSITE" id="PS51656">
    <property type="entry name" value="4FE4S"/>
    <property type="match status" value="1"/>
</dbReference>
<dbReference type="InterPro" id="IPR010207">
    <property type="entry name" value="Elect_transpt_cplx_RnfB/RsxB"/>
</dbReference>
<dbReference type="GO" id="GO:0046872">
    <property type="term" value="F:metal ion binding"/>
    <property type="evidence" value="ECO:0007669"/>
    <property type="project" value="UniProtKB-KW"/>
</dbReference>
<evidence type="ECO:0000256" key="2">
    <source>
        <dbReference type="ARBA" id="ARBA00022485"/>
    </source>
</evidence>
<dbReference type="EMBL" id="VSSQ01017061">
    <property type="protein sequence ID" value="MPM58987.1"/>
    <property type="molecule type" value="Genomic_DNA"/>
</dbReference>
<dbReference type="InterPro" id="IPR017896">
    <property type="entry name" value="4Fe4S_Fe-S-bd"/>
</dbReference>
<evidence type="ECO:0000256" key="10">
    <source>
        <dbReference type="SAM" id="Phobius"/>
    </source>
</evidence>
<evidence type="ECO:0000256" key="6">
    <source>
        <dbReference type="ARBA" id="ARBA00022982"/>
    </source>
</evidence>
<dbReference type="GO" id="GO:0009055">
    <property type="term" value="F:electron transfer activity"/>
    <property type="evidence" value="ECO:0007669"/>
    <property type="project" value="InterPro"/>
</dbReference>
<protein>
    <submittedName>
        <fullName evidence="13">Electron transport complex subunit RsxB</fullName>
    </submittedName>
</protein>
<dbReference type="Gene3D" id="3.30.70.20">
    <property type="match status" value="2"/>
</dbReference>
<dbReference type="SUPFAM" id="SSF54862">
    <property type="entry name" value="4Fe-4S ferredoxins"/>
    <property type="match status" value="1"/>
</dbReference>
<evidence type="ECO:0000259" key="11">
    <source>
        <dbReference type="PROSITE" id="PS51379"/>
    </source>
</evidence>
<keyword evidence="1" id="KW-0813">Transport</keyword>
<dbReference type="InterPro" id="IPR050395">
    <property type="entry name" value="4Fe4S_Ferredoxin_RnfB"/>
</dbReference>
<evidence type="ECO:0000256" key="9">
    <source>
        <dbReference type="ARBA" id="ARBA00023136"/>
    </source>
</evidence>
<dbReference type="Pfam" id="PF04060">
    <property type="entry name" value="FeS"/>
    <property type="match status" value="1"/>
</dbReference>
<dbReference type="Gene3D" id="1.10.15.40">
    <property type="entry name" value="Electron transport complex subunit B, putative Fe-S cluster"/>
    <property type="match status" value="1"/>
</dbReference>
<accession>A0A645B0N5</accession>
<dbReference type="Pfam" id="PF00037">
    <property type="entry name" value="Fer4"/>
    <property type="match status" value="1"/>
</dbReference>
<dbReference type="GO" id="GO:0051539">
    <property type="term" value="F:4 iron, 4 sulfur cluster binding"/>
    <property type="evidence" value="ECO:0007669"/>
    <property type="project" value="UniProtKB-KW"/>
</dbReference>
<sequence length="265" mass="27249">MNTTNILYAIVALGGMGILLGALLGMADKMFAVQVDERVALVRENVAGANCGACGYPGCDAFSVAVVAGQAPVTGCTPGGVKSAEALADIMGVSSGDLEPMVARIRCQGGCGISVDRYEYTGLKSCRHAVGLAGGPKVCSSACYGLGDCQRVCQFGAISFVNGLCVIDPEKCTACGMCVAECPNSLIKLLPQAASVTVRCRNTQAPKIANGACEFACISCKRCEKACEYDAIHVTNFLAEIDPAKCTLCEACVAVCPKKCITVSA</sequence>
<evidence type="ECO:0000256" key="5">
    <source>
        <dbReference type="ARBA" id="ARBA00022967"/>
    </source>
</evidence>
<evidence type="ECO:0000256" key="7">
    <source>
        <dbReference type="ARBA" id="ARBA00023004"/>
    </source>
</evidence>
<evidence type="ECO:0000256" key="8">
    <source>
        <dbReference type="ARBA" id="ARBA00023014"/>
    </source>
</evidence>
<keyword evidence="9 10" id="KW-0472">Membrane</keyword>
<evidence type="ECO:0000256" key="3">
    <source>
        <dbReference type="ARBA" id="ARBA00022723"/>
    </source>
</evidence>
<keyword evidence="5" id="KW-1278">Translocase</keyword>
<feature type="domain" description="4Fe-4S ferredoxin-type" evidence="11">
    <location>
        <begin position="163"/>
        <end position="192"/>
    </location>
</feature>
<keyword evidence="6" id="KW-0249">Electron transport</keyword>
<evidence type="ECO:0000256" key="1">
    <source>
        <dbReference type="ARBA" id="ARBA00022448"/>
    </source>
</evidence>
<dbReference type="PROSITE" id="PS51379">
    <property type="entry name" value="4FE4S_FER_2"/>
    <property type="match status" value="3"/>
</dbReference>
<dbReference type="HAMAP" id="MF_00463">
    <property type="entry name" value="RsxB_RnfB"/>
    <property type="match status" value="1"/>
</dbReference>
<keyword evidence="3" id="KW-0479">Metal-binding</keyword>
<keyword evidence="7" id="KW-0408">Iron</keyword>
<feature type="domain" description="4Fe-4S ferredoxin-type" evidence="11">
    <location>
        <begin position="237"/>
        <end position="265"/>
    </location>
</feature>
<dbReference type="AlphaFoldDB" id="A0A645B0N5"/>
<evidence type="ECO:0000313" key="13">
    <source>
        <dbReference type="EMBL" id="MPM58987.1"/>
    </source>
</evidence>
<dbReference type="Pfam" id="PF12838">
    <property type="entry name" value="Fer4_7"/>
    <property type="match status" value="1"/>
</dbReference>
<evidence type="ECO:0000256" key="4">
    <source>
        <dbReference type="ARBA" id="ARBA00022737"/>
    </source>
</evidence>
<keyword evidence="2" id="KW-0004">4Fe-4S</keyword>
<keyword evidence="10" id="KW-1133">Transmembrane helix</keyword>
<reference evidence="13" key="1">
    <citation type="submission" date="2019-08" db="EMBL/GenBank/DDBJ databases">
        <authorList>
            <person name="Kucharzyk K."/>
            <person name="Murdoch R.W."/>
            <person name="Higgins S."/>
            <person name="Loffler F."/>
        </authorList>
    </citation>
    <scope>NUCLEOTIDE SEQUENCE</scope>
</reference>
<keyword evidence="10" id="KW-0812">Transmembrane</keyword>
<feature type="transmembrane region" description="Helical" evidence="10">
    <location>
        <begin position="6"/>
        <end position="24"/>
    </location>
</feature>
<name>A0A645B0N5_9ZZZZ</name>